<name>A0A1G4QLN4_9HYPH</name>
<dbReference type="InterPro" id="IPR011083">
    <property type="entry name" value="Phage_tail_collar_dom"/>
</dbReference>
<protein>
    <submittedName>
        <fullName evidence="2">Microcystin-dependent protein</fullName>
    </submittedName>
</protein>
<dbReference type="AlphaFoldDB" id="A0A1G4QLN4"/>
<dbReference type="STRING" id="177413.SAMN05660859_1288"/>
<dbReference type="Pfam" id="PF07484">
    <property type="entry name" value="Collar"/>
    <property type="match status" value="1"/>
</dbReference>
<dbReference type="Proteomes" id="UP000198889">
    <property type="component" value="Unassembled WGS sequence"/>
</dbReference>
<sequence length="186" mass="19758">MEPFIGEIRLFAGTYAPKGWAECGGQELTVREHPTLFSIIGKKYGGDGRTTFALPDLRGCAAVGAGQGPGLSAWPVGWRGGDEDVTLGLPNLPLHTHSVATYASNAETDLAEAGGDTLFLSRYKVKGLPNLAENFRSPSIGGDTVNVYMAAQSIGETGGSQPHENMQPYLTMRYCIALEGVYPPKP</sequence>
<proteinExistence type="predicted"/>
<dbReference type="SUPFAM" id="SSF88874">
    <property type="entry name" value="Receptor-binding domain of short tail fibre protein gp12"/>
    <property type="match status" value="1"/>
</dbReference>
<feature type="domain" description="Phage tail collar" evidence="1">
    <location>
        <begin position="6"/>
        <end position="59"/>
    </location>
</feature>
<gene>
    <name evidence="2" type="ORF">SAMN05660859_1288</name>
</gene>
<dbReference type="Gene3D" id="3.90.1340.10">
    <property type="entry name" value="Phage tail collar domain"/>
    <property type="match status" value="1"/>
</dbReference>
<accession>A0A1G4QLN4</accession>
<dbReference type="RefSeq" id="WP_091437013.1">
    <property type="nucleotide sequence ID" value="NZ_FMTP01000001.1"/>
</dbReference>
<dbReference type="InterPro" id="IPR037053">
    <property type="entry name" value="Phage_tail_collar_dom_sf"/>
</dbReference>
<evidence type="ECO:0000313" key="3">
    <source>
        <dbReference type="Proteomes" id="UP000198889"/>
    </source>
</evidence>
<reference evidence="3" key="1">
    <citation type="submission" date="2016-10" db="EMBL/GenBank/DDBJ databases">
        <authorList>
            <person name="Varghese N."/>
            <person name="Submissions S."/>
        </authorList>
    </citation>
    <scope>NUCLEOTIDE SEQUENCE [LARGE SCALE GENOMIC DNA]</scope>
    <source>
        <strain evidence="3">CGMCC 1.1761</strain>
    </source>
</reference>
<evidence type="ECO:0000259" key="1">
    <source>
        <dbReference type="Pfam" id="PF07484"/>
    </source>
</evidence>
<keyword evidence="3" id="KW-1185">Reference proteome</keyword>
<organism evidence="2 3">
    <name type="scientific">Ancylobacter rudongensis</name>
    <dbReference type="NCBI Taxonomy" id="177413"/>
    <lineage>
        <taxon>Bacteria</taxon>
        <taxon>Pseudomonadati</taxon>
        <taxon>Pseudomonadota</taxon>
        <taxon>Alphaproteobacteria</taxon>
        <taxon>Hyphomicrobiales</taxon>
        <taxon>Xanthobacteraceae</taxon>
        <taxon>Ancylobacter</taxon>
    </lineage>
</organism>
<dbReference type="EMBL" id="FMTP01000001">
    <property type="protein sequence ID" value="SCW45367.1"/>
    <property type="molecule type" value="Genomic_DNA"/>
</dbReference>
<evidence type="ECO:0000313" key="2">
    <source>
        <dbReference type="EMBL" id="SCW45367.1"/>
    </source>
</evidence>